<dbReference type="InterPro" id="IPR012763">
    <property type="entry name" value="DNA_pol_III_sug/sutau_N"/>
</dbReference>
<evidence type="ECO:0000256" key="7">
    <source>
        <dbReference type="ARBA" id="ARBA00022741"/>
    </source>
</evidence>
<evidence type="ECO:0000256" key="6">
    <source>
        <dbReference type="ARBA" id="ARBA00022723"/>
    </source>
</evidence>
<evidence type="ECO:0000313" key="14">
    <source>
        <dbReference type="Proteomes" id="UP000282654"/>
    </source>
</evidence>
<dbReference type="Proteomes" id="UP000282654">
    <property type="component" value="Unassembled WGS sequence"/>
</dbReference>
<keyword evidence="5" id="KW-0235">DNA replication</keyword>
<keyword evidence="8" id="KW-0862">Zinc</keyword>
<keyword evidence="7" id="KW-0547">Nucleotide-binding</keyword>
<dbReference type="Gene3D" id="1.10.8.60">
    <property type="match status" value="1"/>
</dbReference>
<dbReference type="InterPro" id="IPR008921">
    <property type="entry name" value="DNA_pol3_clamp-load_cplx_C"/>
</dbReference>
<dbReference type="OrthoDB" id="9810148at2"/>
<comment type="caution">
    <text evidence="13">The sequence shown here is derived from an EMBL/GenBank/DDBJ whole genome shotgun (WGS) entry which is preliminary data.</text>
</comment>
<dbReference type="RefSeq" id="WP_123930050.1">
    <property type="nucleotide sequence ID" value="NZ_RKRE01000002.1"/>
</dbReference>
<dbReference type="SMART" id="SM00382">
    <property type="entry name" value="AAA"/>
    <property type="match status" value="1"/>
</dbReference>
<feature type="domain" description="AAA+ ATPase" evidence="12">
    <location>
        <begin position="43"/>
        <end position="185"/>
    </location>
</feature>
<dbReference type="SUPFAM" id="SSF48019">
    <property type="entry name" value="post-AAA+ oligomerization domain-like"/>
    <property type="match status" value="1"/>
</dbReference>
<proteinExistence type="inferred from homology"/>
<dbReference type="PRINTS" id="PR00830">
    <property type="entry name" value="ENDOLAPTASE"/>
</dbReference>
<dbReference type="PANTHER" id="PTHR11669:SF0">
    <property type="entry name" value="PROTEIN STICHEL-LIKE 2"/>
    <property type="match status" value="1"/>
</dbReference>
<dbReference type="GO" id="GO:0003677">
    <property type="term" value="F:DNA binding"/>
    <property type="evidence" value="ECO:0007669"/>
    <property type="project" value="InterPro"/>
</dbReference>
<dbReference type="GO" id="GO:0003887">
    <property type="term" value="F:DNA-directed DNA polymerase activity"/>
    <property type="evidence" value="ECO:0007669"/>
    <property type="project" value="UniProtKB-KW"/>
</dbReference>
<dbReference type="EC" id="2.7.7.7" evidence="2"/>
<evidence type="ECO:0000256" key="5">
    <source>
        <dbReference type="ARBA" id="ARBA00022705"/>
    </source>
</evidence>
<dbReference type="Gene3D" id="3.40.50.300">
    <property type="entry name" value="P-loop containing nucleotide triphosphate hydrolases"/>
    <property type="match status" value="1"/>
</dbReference>
<dbReference type="Pfam" id="PF12169">
    <property type="entry name" value="DNA_pol3_gamma3"/>
    <property type="match status" value="1"/>
</dbReference>
<dbReference type="InterPro" id="IPR003593">
    <property type="entry name" value="AAA+_ATPase"/>
</dbReference>
<dbReference type="Pfam" id="PF22608">
    <property type="entry name" value="DNAX_ATPase_lid"/>
    <property type="match status" value="1"/>
</dbReference>
<dbReference type="SUPFAM" id="SSF52540">
    <property type="entry name" value="P-loop containing nucleoside triphosphate hydrolases"/>
    <property type="match status" value="1"/>
</dbReference>
<evidence type="ECO:0000259" key="12">
    <source>
        <dbReference type="SMART" id="SM00382"/>
    </source>
</evidence>
<dbReference type="CDD" id="cd18137">
    <property type="entry name" value="HLD_clamp_pol_III_gamma_tau"/>
    <property type="match status" value="1"/>
</dbReference>
<dbReference type="AlphaFoldDB" id="A0A3N5AQJ8"/>
<evidence type="ECO:0000256" key="11">
    <source>
        <dbReference type="ARBA" id="ARBA00049244"/>
    </source>
</evidence>
<dbReference type="NCBIfam" id="NF004046">
    <property type="entry name" value="PRK05563.1"/>
    <property type="match status" value="1"/>
</dbReference>
<evidence type="ECO:0000256" key="1">
    <source>
        <dbReference type="ARBA" id="ARBA00006360"/>
    </source>
</evidence>
<dbReference type="GO" id="GO:0006261">
    <property type="term" value="P:DNA-templated DNA replication"/>
    <property type="evidence" value="ECO:0007669"/>
    <property type="project" value="TreeGrafter"/>
</dbReference>
<sequence length="446" mass="48914">MSEGADRIPVALYRQWRPQRFAEVVGQEHVTRTLRYALKKGKVAHALLFAGPRGTGKTSTARILAKALNCGNGPAPEPCNTCPECLAITAGTALDVLEIDAASRRGIDEMRELRERVKLAPVAARHKVYIIDEAHMLTTEAANALLKTLEEPPPRVYFILATTEPHKMPVTILSRCQRFDFRRIAAELITRHLERVLEATGGQATPAALKLIAQAAEGSLRDALGILDQVLALGEGEVEEETVADLLGKVRLSALEEMAAFLRRGDAAGALRLLQEIDQAGKDITLFVRDLLALLREEMLEHILAGKEVAPRLVRCLEELSRALEESRVAALKTLPVELAVVRALYKEASTPENAPRPEDTGDPSLERVRSVWPEILRAVKDLRPVTFGFVSRVGPVAVSGRCLQVAGEPEICAILGRQEHRAVVEEVLGRFFGGCWRMEVIGKGK</sequence>
<evidence type="ECO:0000256" key="10">
    <source>
        <dbReference type="ARBA" id="ARBA00022932"/>
    </source>
</evidence>
<comment type="similarity">
    <text evidence="1">Belongs to the DnaX/STICHEL family.</text>
</comment>
<keyword evidence="6" id="KW-0479">Metal-binding</keyword>
<evidence type="ECO:0000256" key="3">
    <source>
        <dbReference type="ARBA" id="ARBA00022679"/>
    </source>
</evidence>
<dbReference type="EMBL" id="RKRE01000002">
    <property type="protein sequence ID" value="RPF47154.1"/>
    <property type="molecule type" value="Genomic_DNA"/>
</dbReference>
<reference evidence="13 14" key="1">
    <citation type="submission" date="2018-11" db="EMBL/GenBank/DDBJ databases">
        <title>Genomic Encyclopedia of Type Strains, Phase IV (KMG-IV): sequencing the most valuable type-strain genomes for metagenomic binning, comparative biology and taxonomic classification.</title>
        <authorList>
            <person name="Goeker M."/>
        </authorList>
    </citation>
    <scope>NUCLEOTIDE SEQUENCE [LARGE SCALE GENOMIC DNA]</scope>
    <source>
        <strain evidence="13 14">DSM 102936</strain>
    </source>
</reference>
<keyword evidence="10" id="KW-0239">DNA-directed DNA polymerase</keyword>
<comment type="catalytic activity">
    <reaction evidence="11">
        <text>DNA(n) + a 2'-deoxyribonucleoside 5'-triphosphate = DNA(n+1) + diphosphate</text>
        <dbReference type="Rhea" id="RHEA:22508"/>
        <dbReference type="Rhea" id="RHEA-COMP:17339"/>
        <dbReference type="Rhea" id="RHEA-COMP:17340"/>
        <dbReference type="ChEBI" id="CHEBI:33019"/>
        <dbReference type="ChEBI" id="CHEBI:61560"/>
        <dbReference type="ChEBI" id="CHEBI:173112"/>
        <dbReference type="EC" id="2.7.7.7"/>
    </reaction>
</comment>
<evidence type="ECO:0000256" key="8">
    <source>
        <dbReference type="ARBA" id="ARBA00022833"/>
    </source>
</evidence>
<dbReference type="GO" id="GO:0046872">
    <property type="term" value="F:metal ion binding"/>
    <property type="evidence" value="ECO:0007669"/>
    <property type="project" value="UniProtKB-KW"/>
</dbReference>
<dbReference type="InterPro" id="IPR045085">
    <property type="entry name" value="HLD_clamp_pol_III_gamma_tau"/>
</dbReference>
<evidence type="ECO:0000256" key="4">
    <source>
        <dbReference type="ARBA" id="ARBA00022695"/>
    </source>
</evidence>
<dbReference type="FunFam" id="1.10.8.60:FF:000013">
    <property type="entry name" value="DNA polymerase III subunit gamma/tau"/>
    <property type="match status" value="1"/>
</dbReference>
<dbReference type="PANTHER" id="PTHR11669">
    <property type="entry name" value="REPLICATION FACTOR C / DNA POLYMERASE III GAMMA-TAU SUBUNIT"/>
    <property type="match status" value="1"/>
</dbReference>
<protein>
    <recommendedName>
        <fullName evidence="2">DNA-directed DNA polymerase</fullName>
        <ecNumber evidence="2">2.7.7.7</ecNumber>
    </recommendedName>
</protein>
<gene>
    <name evidence="13" type="ORF">EDD75_1431</name>
</gene>
<organism evidence="13 14">
    <name type="scientific">Thermodesulfitimonas autotrophica</name>
    <dbReference type="NCBI Taxonomy" id="1894989"/>
    <lineage>
        <taxon>Bacteria</taxon>
        <taxon>Bacillati</taxon>
        <taxon>Bacillota</taxon>
        <taxon>Clostridia</taxon>
        <taxon>Thermoanaerobacterales</taxon>
        <taxon>Thermoanaerobacteraceae</taxon>
        <taxon>Thermodesulfitimonas</taxon>
    </lineage>
</organism>
<accession>A0A3N5AQJ8</accession>
<dbReference type="FunFam" id="3.40.50.300:FF:000014">
    <property type="entry name" value="DNA polymerase III subunit gamma/tau"/>
    <property type="match status" value="1"/>
</dbReference>
<dbReference type="InterPro" id="IPR022754">
    <property type="entry name" value="DNA_pol_III_gamma-3"/>
</dbReference>
<keyword evidence="14" id="KW-1185">Reference proteome</keyword>
<dbReference type="InterPro" id="IPR050238">
    <property type="entry name" value="DNA_Rep/Repair_Clamp_Loader"/>
</dbReference>
<dbReference type="CDD" id="cd00009">
    <property type="entry name" value="AAA"/>
    <property type="match status" value="1"/>
</dbReference>
<evidence type="ECO:0000256" key="2">
    <source>
        <dbReference type="ARBA" id="ARBA00012417"/>
    </source>
</evidence>
<keyword evidence="9" id="KW-0067">ATP-binding</keyword>
<dbReference type="NCBIfam" id="TIGR02397">
    <property type="entry name" value="dnaX_nterm"/>
    <property type="match status" value="1"/>
</dbReference>
<dbReference type="Pfam" id="PF13177">
    <property type="entry name" value="DNA_pol3_delta2"/>
    <property type="match status" value="1"/>
</dbReference>
<name>A0A3N5AQJ8_9THEO</name>
<evidence type="ECO:0000256" key="9">
    <source>
        <dbReference type="ARBA" id="ARBA00022840"/>
    </source>
</evidence>
<keyword evidence="3" id="KW-0808">Transferase</keyword>
<dbReference type="GO" id="GO:0005524">
    <property type="term" value="F:ATP binding"/>
    <property type="evidence" value="ECO:0007669"/>
    <property type="project" value="UniProtKB-KW"/>
</dbReference>
<dbReference type="GO" id="GO:0009360">
    <property type="term" value="C:DNA polymerase III complex"/>
    <property type="evidence" value="ECO:0007669"/>
    <property type="project" value="InterPro"/>
</dbReference>
<keyword evidence="4" id="KW-0548">Nucleotidyltransferase</keyword>
<evidence type="ECO:0000313" key="13">
    <source>
        <dbReference type="EMBL" id="RPF47154.1"/>
    </source>
</evidence>
<dbReference type="InterPro" id="IPR027417">
    <property type="entry name" value="P-loop_NTPase"/>
</dbReference>